<keyword evidence="5" id="KW-0418">Kinase</keyword>
<keyword evidence="2" id="KW-0723">Serine/threonine-protein kinase</keyword>
<dbReference type="Gene3D" id="1.10.510.10">
    <property type="entry name" value="Transferase(Phosphotransferase) domain 1"/>
    <property type="match status" value="1"/>
</dbReference>
<dbReference type="AlphaFoldDB" id="A0A8H5G658"/>
<dbReference type="GO" id="GO:0005524">
    <property type="term" value="F:ATP binding"/>
    <property type="evidence" value="ECO:0007669"/>
    <property type="project" value="UniProtKB-KW"/>
</dbReference>
<feature type="domain" description="Protein kinase" evidence="10">
    <location>
        <begin position="411"/>
        <end position="821"/>
    </location>
</feature>
<dbReference type="SMART" id="SM01331">
    <property type="entry name" value="DUF3635"/>
    <property type="match status" value="1"/>
</dbReference>
<evidence type="ECO:0000256" key="9">
    <source>
        <dbReference type="SAM" id="MobiDB-lite"/>
    </source>
</evidence>
<dbReference type="InterPro" id="IPR000719">
    <property type="entry name" value="Prot_kinase_dom"/>
</dbReference>
<keyword evidence="3" id="KW-0808">Transferase</keyword>
<name>A0A8H5G658_9AGAR</name>
<comment type="catalytic activity">
    <reaction evidence="8">
        <text>L-seryl-[protein] + ATP = O-phospho-L-seryl-[protein] + ADP + H(+)</text>
        <dbReference type="Rhea" id="RHEA:17989"/>
        <dbReference type="Rhea" id="RHEA-COMP:9863"/>
        <dbReference type="Rhea" id="RHEA-COMP:11604"/>
        <dbReference type="ChEBI" id="CHEBI:15378"/>
        <dbReference type="ChEBI" id="CHEBI:29999"/>
        <dbReference type="ChEBI" id="CHEBI:30616"/>
        <dbReference type="ChEBI" id="CHEBI:83421"/>
        <dbReference type="ChEBI" id="CHEBI:456216"/>
        <dbReference type="EC" id="2.7.11.1"/>
    </reaction>
</comment>
<keyword evidence="12" id="KW-1185">Reference proteome</keyword>
<evidence type="ECO:0000259" key="10">
    <source>
        <dbReference type="PROSITE" id="PS50011"/>
    </source>
</evidence>
<keyword evidence="4" id="KW-0547">Nucleotide-binding</keyword>
<comment type="caution">
    <text evidence="11">The sequence shown here is derived from an EMBL/GenBank/DDBJ whole genome shotgun (WGS) entry which is preliminary data.</text>
</comment>
<dbReference type="Proteomes" id="UP000559256">
    <property type="component" value="Unassembled WGS sequence"/>
</dbReference>
<dbReference type="GO" id="GO:0072354">
    <property type="term" value="F:histone H3T3 kinase activity"/>
    <property type="evidence" value="ECO:0007669"/>
    <property type="project" value="TreeGrafter"/>
</dbReference>
<evidence type="ECO:0000313" key="12">
    <source>
        <dbReference type="Proteomes" id="UP000559256"/>
    </source>
</evidence>
<dbReference type="EMBL" id="JAACJM010000047">
    <property type="protein sequence ID" value="KAF5358900.1"/>
    <property type="molecule type" value="Genomic_DNA"/>
</dbReference>
<dbReference type="Gene3D" id="3.30.200.20">
    <property type="entry name" value="Phosphorylase Kinase, domain 1"/>
    <property type="match status" value="1"/>
</dbReference>
<dbReference type="EC" id="2.7.11.1" evidence="1"/>
<organism evidence="11 12">
    <name type="scientific">Tetrapyrgos nigripes</name>
    <dbReference type="NCBI Taxonomy" id="182062"/>
    <lineage>
        <taxon>Eukaryota</taxon>
        <taxon>Fungi</taxon>
        <taxon>Dikarya</taxon>
        <taxon>Basidiomycota</taxon>
        <taxon>Agaricomycotina</taxon>
        <taxon>Agaricomycetes</taxon>
        <taxon>Agaricomycetidae</taxon>
        <taxon>Agaricales</taxon>
        <taxon>Marasmiineae</taxon>
        <taxon>Marasmiaceae</taxon>
        <taxon>Tetrapyrgos</taxon>
    </lineage>
</organism>
<evidence type="ECO:0000256" key="2">
    <source>
        <dbReference type="ARBA" id="ARBA00022527"/>
    </source>
</evidence>
<dbReference type="InterPro" id="IPR024604">
    <property type="entry name" value="GSG2_C"/>
</dbReference>
<accession>A0A8H5G658</accession>
<keyword evidence="6" id="KW-0067">ATP-binding</keyword>
<evidence type="ECO:0000256" key="4">
    <source>
        <dbReference type="ARBA" id="ARBA00022741"/>
    </source>
</evidence>
<feature type="region of interest" description="Disordered" evidence="9">
    <location>
        <begin position="181"/>
        <end position="258"/>
    </location>
</feature>
<dbReference type="Pfam" id="PF12330">
    <property type="entry name" value="Haspin_kinase"/>
    <property type="match status" value="1"/>
</dbReference>
<dbReference type="GO" id="GO:0000278">
    <property type="term" value="P:mitotic cell cycle"/>
    <property type="evidence" value="ECO:0007669"/>
    <property type="project" value="TreeGrafter"/>
</dbReference>
<sequence>MLGSRTKKVNSYGKRTQRIVSVYDDSAYTGTSSASSIFDDMPPTQFAPVASKMKNRENQVVKKAKPAPVKPIPVNKKKKQQSPVAQSLRQIVLRKQEVQGTPSRTPFAVREPNTPGSPAVSGLARKRARLAGAKGTPRKPKNVEVEMDIIVLDDDGIRSVMRGGYQEGQGIEMEAQTCLRQRDRGNIAPKKKPILVSDSETDEVSPAVRKPKRMAKRANVVVSDDSDEDQAPPSPVAQPKKAVSKSKPQSVVAAPRKQPVSRVEVLIPPPSPPLAALIKAVVPSASPEPPISFSPPHQAQTQFKHPLSPLIKPRQLTPIRHRQKKLFEPPSPPSPLSDSELDFSIDLSDPNIGLHFPDAPLHEKPVIAEYLVPLLEECHQGECGLHEFSAFIETFPFDPVVRKYSPNVPSSYKFRKVGEASYSEVYGIGDVVLKVIPIRDESPGLNLSARSLKARYSGDSSDTQDGPAPSDAKDVLKEIIVTRAMGDVCENFVRLLKTYVVRGRYPQLLLKLWDEYLEKNGSESERPDTFNVSQVYAIIVLPNGGPDLETYTFSNPTKTGWRQACSIFWQVAKTLAHAEQLVSFEHRDLHWGQILIKNLPSAPAIMPRPMQEHNLNTTGRHRPTQIQAQKAVMDDPIHGIHTTIIDLGLARMDAGDGAGGEMVHWTPFDEEIFWGEGDYQFDVYRLMKKHNSNNWEGFNPLTNVMWLHYLLLKLMRSKHLKVPKMPATPRKNQNQTLPSVLAPASSNSASTLTFSERECYECLVDLEGWLAQCMNAISKAKASTKGRKKATAPAVSSNPSCAGEIVEYGVKKAWVKSLGRA</sequence>
<evidence type="ECO:0000256" key="3">
    <source>
        <dbReference type="ARBA" id="ARBA00022679"/>
    </source>
</evidence>
<dbReference type="OrthoDB" id="5327538at2759"/>
<protein>
    <recommendedName>
        <fullName evidence="1">non-specific serine/threonine protein kinase</fullName>
        <ecNumber evidence="1">2.7.11.1</ecNumber>
    </recommendedName>
</protein>
<evidence type="ECO:0000256" key="6">
    <source>
        <dbReference type="ARBA" id="ARBA00022840"/>
    </source>
</evidence>
<comment type="catalytic activity">
    <reaction evidence="7">
        <text>L-threonyl-[protein] + ATP = O-phospho-L-threonyl-[protein] + ADP + H(+)</text>
        <dbReference type="Rhea" id="RHEA:46608"/>
        <dbReference type="Rhea" id="RHEA-COMP:11060"/>
        <dbReference type="Rhea" id="RHEA-COMP:11605"/>
        <dbReference type="ChEBI" id="CHEBI:15378"/>
        <dbReference type="ChEBI" id="CHEBI:30013"/>
        <dbReference type="ChEBI" id="CHEBI:30616"/>
        <dbReference type="ChEBI" id="CHEBI:61977"/>
        <dbReference type="ChEBI" id="CHEBI:456216"/>
        <dbReference type="EC" id="2.7.11.1"/>
    </reaction>
</comment>
<proteinExistence type="predicted"/>
<gene>
    <name evidence="11" type="ORF">D9758_004820</name>
</gene>
<dbReference type="InterPro" id="IPR011009">
    <property type="entry name" value="Kinase-like_dom_sf"/>
</dbReference>
<evidence type="ECO:0000256" key="8">
    <source>
        <dbReference type="ARBA" id="ARBA00048679"/>
    </source>
</evidence>
<dbReference type="PROSITE" id="PS50011">
    <property type="entry name" value="PROTEIN_KINASE_DOM"/>
    <property type="match status" value="1"/>
</dbReference>
<evidence type="ECO:0000256" key="7">
    <source>
        <dbReference type="ARBA" id="ARBA00047899"/>
    </source>
</evidence>
<dbReference type="GO" id="GO:0005737">
    <property type="term" value="C:cytoplasm"/>
    <property type="evidence" value="ECO:0007669"/>
    <property type="project" value="TreeGrafter"/>
</dbReference>
<dbReference type="SUPFAM" id="SSF56112">
    <property type="entry name" value="Protein kinase-like (PK-like)"/>
    <property type="match status" value="1"/>
</dbReference>
<reference evidence="11 12" key="1">
    <citation type="journal article" date="2020" name="ISME J.">
        <title>Uncovering the hidden diversity of litter-decomposition mechanisms in mushroom-forming fungi.</title>
        <authorList>
            <person name="Floudas D."/>
            <person name="Bentzer J."/>
            <person name="Ahren D."/>
            <person name="Johansson T."/>
            <person name="Persson P."/>
            <person name="Tunlid A."/>
        </authorList>
    </citation>
    <scope>NUCLEOTIDE SEQUENCE [LARGE SCALE GENOMIC DNA]</scope>
    <source>
        <strain evidence="11 12">CBS 291.85</strain>
    </source>
</reference>
<evidence type="ECO:0000256" key="5">
    <source>
        <dbReference type="ARBA" id="ARBA00022777"/>
    </source>
</evidence>
<feature type="region of interest" description="Disordered" evidence="9">
    <location>
        <begin position="286"/>
        <end position="312"/>
    </location>
</feature>
<evidence type="ECO:0000256" key="1">
    <source>
        <dbReference type="ARBA" id="ARBA00012513"/>
    </source>
</evidence>
<dbReference type="GO" id="GO:0035556">
    <property type="term" value="P:intracellular signal transduction"/>
    <property type="evidence" value="ECO:0007669"/>
    <property type="project" value="TreeGrafter"/>
</dbReference>
<evidence type="ECO:0000313" key="11">
    <source>
        <dbReference type="EMBL" id="KAF5358900.1"/>
    </source>
</evidence>
<dbReference type="GO" id="GO:0005634">
    <property type="term" value="C:nucleus"/>
    <property type="evidence" value="ECO:0007669"/>
    <property type="project" value="TreeGrafter"/>
</dbReference>
<feature type="region of interest" description="Disordered" evidence="9">
    <location>
        <begin position="54"/>
        <end position="84"/>
    </location>
</feature>
<dbReference type="PANTHER" id="PTHR24419">
    <property type="entry name" value="INTERLEUKIN-1 RECEPTOR-ASSOCIATED KINASE"/>
    <property type="match status" value="1"/>
</dbReference>
<feature type="region of interest" description="Disordered" evidence="9">
    <location>
        <begin position="99"/>
        <end position="123"/>
    </location>
</feature>
<dbReference type="PANTHER" id="PTHR24419:SF18">
    <property type="entry name" value="SERINE_THREONINE-PROTEIN KINASE HASPIN"/>
    <property type="match status" value="1"/>
</dbReference>